<reference evidence="3" key="1">
    <citation type="submission" date="2021-02" db="EMBL/GenBank/DDBJ databases">
        <authorList>
            <person name="Nieuwenhuis M."/>
            <person name="Van De Peppel L.J.J."/>
        </authorList>
    </citation>
    <scope>NUCLEOTIDE SEQUENCE</scope>
    <source>
        <strain evidence="3">D49</strain>
    </source>
</reference>
<sequence length="134" mass="14953">MSRASWVSRIAFLALTLALNFLLSVWVPYILVLNITCQWKTAGADVVQPTHDNVFAYIQHQIDNYSGRQPQNSSPSPPDFRMTIAALVVLFLSGVTLCFGAPKERVARDQHPHDPRQEDIPLLSPSIASSPHKF</sequence>
<protein>
    <submittedName>
        <fullName evidence="3">Uncharacterized protein</fullName>
    </submittedName>
</protein>
<evidence type="ECO:0000313" key="3">
    <source>
        <dbReference type="EMBL" id="KAG5651408.1"/>
    </source>
</evidence>
<feature type="transmembrane region" description="Helical" evidence="2">
    <location>
        <begin position="80"/>
        <end position="101"/>
    </location>
</feature>
<reference evidence="3" key="2">
    <citation type="submission" date="2021-10" db="EMBL/GenBank/DDBJ databases">
        <title>Phylogenomics reveals ancestral predisposition of the termite-cultivated fungus Termitomyces towards a domesticated lifestyle.</title>
        <authorList>
            <person name="Auxier B."/>
            <person name="Grum-Grzhimaylo A."/>
            <person name="Cardenas M.E."/>
            <person name="Lodge J.D."/>
            <person name="Laessoe T."/>
            <person name="Pedersen O."/>
            <person name="Smith M.E."/>
            <person name="Kuyper T.W."/>
            <person name="Franco-Molano E.A."/>
            <person name="Baroni T.J."/>
            <person name="Aanen D.K."/>
        </authorList>
    </citation>
    <scope>NUCLEOTIDE SEQUENCE</scope>
    <source>
        <strain evidence="3">D49</strain>
    </source>
</reference>
<dbReference type="AlphaFoldDB" id="A0A9P7GMU8"/>
<feature type="compositionally biased region" description="Basic and acidic residues" evidence="1">
    <location>
        <begin position="106"/>
        <end position="119"/>
    </location>
</feature>
<feature type="region of interest" description="Disordered" evidence="1">
    <location>
        <begin position="106"/>
        <end position="134"/>
    </location>
</feature>
<dbReference type="Proteomes" id="UP000717328">
    <property type="component" value="Unassembled WGS sequence"/>
</dbReference>
<feature type="compositionally biased region" description="Low complexity" evidence="1">
    <location>
        <begin position="120"/>
        <end position="134"/>
    </location>
</feature>
<accession>A0A9P7GMU8</accession>
<organism evidence="3 4">
    <name type="scientific">Sphagnurus paluster</name>
    <dbReference type="NCBI Taxonomy" id="117069"/>
    <lineage>
        <taxon>Eukaryota</taxon>
        <taxon>Fungi</taxon>
        <taxon>Dikarya</taxon>
        <taxon>Basidiomycota</taxon>
        <taxon>Agaricomycotina</taxon>
        <taxon>Agaricomycetes</taxon>
        <taxon>Agaricomycetidae</taxon>
        <taxon>Agaricales</taxon>
        <taxon>Tricholomatineae</taxon>
        <taxon>Lyophyllaceae</taxon>
        <taxon>Sphagnurus</taxon>
    </lineage>
</organism>
<keyword evidence="2" id="KW-0472">Membrane</keyword>
<keyword evidence="2" id="KW-0812">Transmembrane</keyword>
<comment type="caution">
    <text evidence="3">The sequence shown here is derived from an EMBL/GenBank/DDBJ whole genome shotgun (WGS) entry which is preliminary data.</text>
</comment>
<evidence type="ECO:0000256" key="1">
    <source>
        <dbReference type="SAM" id="MobiDB-lite"/>
    </source>
</evidence>
<evidence type="ECO:0000313" key="4">
    <source>
        <dbReference type="Proteomes" id="UP000717328"/>
    </source>
</evidence>
<name>A0A9P7GMU8_9AGAR</name>
<gene>
    <name evidence="3" type="ORF">H0H81_008742</name>
</gene>
<dbReference type="EMBL" id="JABCKI010000247">
    <property type="protein sequence ID" value="KAG5651408.1"/>
    <property type="molecule type" value="Genomic_DNA"/>
</dbReference>
<keyword evidence="4" id="KW-1185">Reference proteome</keyword>
<proteinExistence type="predicted"/>
<feature type="transmembrane region" description="Helical" evidence="2">
    <location>
        <begin position="12"/>
        <end position="31"/>
    </location>
</feature>
<keyword evidence="2" id="KW-1133">Transmembrane helix</keyword>
<evidence type="ECO:0000256" key="2">
    <source>
        <dbReference type="SAM" id="Phobius"/>
    </source>
</evidence>